<evidence type="ECO:0000313" key="3">
    <source>
        <dbReference type="Proteomes" id="UP000799441"/>
    </source>
</evidence>
<dbReference type="InterPro" id="IPR017946">
    <property type="entry name" value="PLC-like_Pdiesterase_TIM-brl"/>
</dbReference>
<gene>
    <name evidence="2" type="ORF">K431DRAFT_45285</name>
</gene>
<dbReference type="SUPFAM" id="SSF51695">
    <property type="entry name" value="PLC-like phosphodiesterases"/>
    <property type="match status" value="1"/>
</dbReference>
<comment type="caution">
    <text evidence="2">The sequence shown here is derived from an EMBL/GenBank/DDBJ whole genome shotgun (WGS) entry which is preliminary data.</text>
</comment>
<protein>
    <recommendedName>
        <fullName evidence="4">PLC-like phosphodiesterase</fullName>
    </recommendedName>
</protein>
<evidence type="ECO:0000256" key="1">
    <source>
        <dbReference type="SAM" id="Phobius"/>
    </source>
</evidence>
<organism evidence="2 3">
    <name type="scientific">Polychaeton citri CBS 116435</name>
    <dbReference type="NCBI Taxonomy" id="1314669"/>
    <lineage>
        <taxon>Eukaryota</taxon>
        <taxon>Fungi</taxon>
        <taxon>Dikarya</taxon>
        <taxon>Ascomycota</taxon>
        <taxon>Pezizomycotina</taxon>
        <taxon>Dothideomycetes</taxon>
        <taxon>Dothideomycetidae</taxon>
        <taxon>Capnodiales</taxon>
        <taxon>Capnodiaceae</taxon>
        <taxon>Polychaeton</taxon>
    </lineage>
</organism>
<sequence>MVVLNVSRPWWAVSATLMLFVLLVLLNWREMHTVLELRHGSHDPHTGPSPTHMAHSHDLRLNEIQVIGTHNSYHREISLAERYTFEELVEQPEDYYYSHATWSNQLSYQGVRSIEIDIHSDEKGGLYLSPLIWRLANLSNETIPWQDEAFSKPGLKVFHVTDADTNSICHTFIECLTQLKDWSVANPGHLPITIDLELKADANYCGRGGLCEVERWTLPRLLGIEREIHSILPPDKLLTPDDVRRPGLTLQDTVLQFGWPTLESALSRFVFYFDNDPDNSDPQNYRNLYRADGHDSLEGRTIFTNAVEGDADAAFIKHNKPDVEEIGRLVKKGYFVRARADVPISTILAHNTTMREQALQSGAHIVSTDFPAIGMSSRWGWDYAVHFEDGLVARCNPVTAPRRCSDKLFKES</sequence>
<accession>A0A9P4QCY6</accession>
<keyword evidence="3" id="KW-1185">Reference proteome</keyword>
<evidence type="ECO:0000313" key="2">
    <source>
        <dbReference type="EMBL" id="KAF2722524.1"/>
    </source>
</evidence>
<dbReference type="GO" id="GO:0006629">
    <property type="term" value="P:lipid metabolic process"/>
    <property type="evidence" value="ECO:0007669"/>
    <property type="project" value="InterPro"/>
</dbReference>
<dbReference type="Proteomes" id="UP000799441">
    <property type="component" value="Unassembled WGS sequence"/>
</dbReference>
<dbReference type="OrthoDB" id="2017497at2759"/>
<keyword evidence="1" id="KW-1133">Transmembrane helix</keyword>
<dbReference type="Gene3D" id="3.20.20.190">
    <property type="entry name" value="Phosphatidylinositol (PI) phosphodiesterase"/>
    <property type="match status" value="1"/>
</dbReference>
<dbReference type="AlphaFoldDB" id="A0A9P4QCY6"/>
<name>A0A9P4QCY6_9PEZI</name>
<dbReference type="InterPro" id="IPR032075">
    <property type="entry name" value="PI-PLC-C1"/>
</dbReference>
<dbReference type="Pfam" id="PF16670">
    <property type="entry name" value="PI-PLC-C1"/>
    <property type="match status" value="1"/>
</dbReference>
<evidence type="ECO:0008006" key="4">
    <source>
        <dbReference type="Google" id="ProtNLM"/>
    </source>
</evidence>
<dbReference type="GO" id="GO:0008081">
    <property type="term" value="F:phosphoric diester hydrolase activity"/>
    <property type="evidence" value="ECO:0007669"/>
    <property type="project" value="InterPro"/>
</dbReference>
<dbReference type="EMBL" id="MU003782">
    <property type="protein sequence ID" value="KAF2722524.1"/>
    <property type="molecule type" value="Genomic_DNA"/>
</dbReference>
<reference evidence="2" key="1">
    <citation type="journal article" date="2020" name="Stud. Mycol.">
        <title>101 Dothideomycetes genomes: a test case for predicting lifestyles and emergence of pathogens.</title>
        <authorList>
            <person name="Haridas S."/>
            <person name="Albert R."/>
            <person name="Binder M."/>
            <person name="Bloem J."/>
            <person name="Labutti K."/>
            <person name="Salamov A."/>
            <person name="Andreopoulos B."/>
            <person name="Baker S."/>
            <person name="Barry K."/>
            <person name="Bills G."/>
            <person name="Bluhm B."/>
            <person name="Cannon C."/>
            <person name="Castanera R."/>
            <person name="Culley D."/>
            <person name="Daum C."/>
            <person name="Ezra D."/>
            <person name="Gonzalez J."/>
            <person name="Henrissat B."/>
            <person name="Kuo A."/>
            <person name="Liang C."/>
            <person name="Lipzen A."/>
            <person name="Lutzoni F."/>
            <person name="Magnuson J."/>
            <person name="Mondo S."/>
            <person name="Nolan M."/>
            <person name="Ohm R."/>
            <person name="Pangilinan J."/>
            <person name="Park H.-J."/>
            <person name="Ramirez L."/>
            <person name="Alfaro M."/>
            <person name="Sun H."/>
            <person name="Tritt A."/>
            <person name="Yoshinaga Y."/>
            <person name="Zwiers L.-H."/>
            <person name="Turgeon B."/>
            <person name="Goodwin S."/>
            <person name="Spatafora J."/>
            <person name="Crous P."/>
            <person name="Grigoriev I."/>
        </authorList>
    </citation>
    <scope>NUCLEOTIDE SEQUENCE</scope>
    <source>
        <strain evidence="2">CBS 116435</strain>
    </source>
</reference>
<proteinExistence type="predicted"/>
<keyword evidence="1" id="KW-0472">Membrane</keyword>
<feature type="transmembrane region" description="Helical" evidence="1">
    <location>
        <begin position="12"/>
        <end position="28"/>
    </location>
</feature>
<keyword evidence="1" id="KW-0812">Transmembrane</keyword>
<dbReference type="CDD" id="cd08589">
    <property type="entry name" value="PI-PLCc_SaPLC1_like"/>
    <property type="match status" value="1"/>
</dbReference>